<dbReference type="Pfam" id="PF00005">
    <property type="entry name" value="ABC_tran"/>
    <property type="match status" value="1"/>
</dbReference>
<dbReference type="InterPro" id="IPR012340">
    <property type="entry name" value="NA-bd_OB-fold"/>
</dbReference>
<keyword evidence="4" id="KW-0547">Nucleotide-binding</keyword>
<evidence type="ECO:0000256" key="2">
    <source>
        <dbReference type="ARBA" id="ARBA00005417"/>
    </source>
</evidence>
<dbReference type="Gene3D" id="3.40.50.300">
    <property type="entry name" value="P-loop containing nucleotide triphosphate hydrolases"/>
    <property type="match status" value="1"/>
</dbReference>
<organism evidence="7 8">
    <name type="scientific">Phreatobacter stygius</name>
    <dbReference type="NCBI Taxonomy" id="1940610"/>
    <lineage>
        <taxon>Bacteria</taxon>
        <taxon>Pseudomonadati</taxon>
        <taxon>Pseudomonadota</taxon>
        <taxon>Alphaproteobacteria</taxon>
        <taxon>Hyphomicrobiales</taxon>
        <taxon>Phreatobacteraceae</taxon>
        <taxon>Phreatobacter</taxon>
    </lineage>
</organism>
<dbReference type="GO" id="GO:0140359">
    <property type="term" value="F:ABC-type transporter activity"/>
    <property type="evidence" value="ECO:0007669"/>
    <property type="project" value="InterPro"/>
</dbReference>
<dbReference type="Gene3D" id="2.40.50.140">
    <property type="entry name" value="Nucleic acid-binding proteins"/>
    <property type="match status" value="1"/>
</dbReference>
<dbReference type="OrthoDB" id="7325173at2"/>
<dbReference type="InterPro" id="IPR015855">
    <property type="entry name" value="ABC_transpr_MalK-like"/>
</dbReference>
<dbReference type="PANTHER" id="PTHR43875:SF1">
    <property type="entry name" value="OSMOPROTECTIVE COMPOUNDS UPTAKE ATP-BINDING PROTEIN GGTA"/>
    <property type="match status" value="1"/>
</dbReference>
<dbReference type="AlphaFoldDB" id="A0A4D7ATK6"/>
<dbReference type="InterPro" id="IPR027417">
    <property type="entry name" value="P-loop_NTPase"/>
</dbReference>
<dbReference type="GO" id="GO:0016887">
    <property type="term" value="F:ATP hydrolysis activity"/>
    <property type="evidence" value="ECO:0007669"/>
    <property type="project" value="InterPro"/>
</dbReference>
<dbReference type="PANTHER" id="PTHR43875">
    <property type="entry name" value="MALTODEXTRIN IMPORT ATP-BINDING PROTEIN MSMX"/>
    <property type="match status" value="1"/>
</dbReference>
<name>A0A4D7ATK6_9HYPH</name>
<accession>A0A4D7ATK6</accession>
<dbReference type="InterPro" id="IPR003439">
    <property type="entry name" value="ABC_transporter-like_ATP-bd"/>
</dbReference>
<dbReference type="RefSeq" id="WP_136958378.1">
    <property type="nucleotide sequence ID" value="NZ_CP039690.1"/>
</dbReference>
<protein>
    <submittedName>
        <fullName evidence="7">sn-glycerol-3-phosphate ABC transporter ATP-binding protein UgpC</fullName>
    </submittedName>
</protein>
<proteinExistence type="inferred from homology"/>
<dbReference type="NCBIfam" id="NF008653">
    <property type="entry name" value="PRK11650.1"/>
    <property type="match status" value="1"/>
</dbReference>
<dbReference type="GO" id="GO:0008643">
    <property type="term" value="P:carbohydrate transport"/>
    <property type="evidence" value="ECO:0007669"/>
    <property type="project" value="InterPro"/>
</dbReference>
<dbReference type="Proteomes" id="UP000298781">
    <property type="component" value="Chromosome"/>
</dbReference>
<dbReference type="InterPro" id="IPR008995">
    <property type="entry name" value="Mo/tungstate-bd_C_term_dom"/>
</dbReference>
<dbReference type="InterPro" id="IPR040582">
    <property type="entry name" value="OB_MalK-like"/>
</dbReference>
<dbReference type="GO" id="GO:0055052">
    <property type="term" value="C:ATP-binding cassette (ABC) transporter complex, substrate-binding subunit-containing"/>
    <property type="evidence" value="ECO:0007669"/>
    <property type="project" value="TreeGrafter"/>
</dbReference>
<reference evidence="7 8" key="1">
    <citation type="submission" date="2019-04" db="EMBL/GenBank/DDBJ databases">
        <title>Phreatobacter aquaticus sp. nov.</title>
        <authorList>
            <person name="Choi A."/>
        </authorList>
    </citation>
    <scope>NUCLEOTIDE SEQUENCE [LARGE SCALE GENOMIC DNA]</scope>
    <source>
        <strain evidence="7 8">KCTC 52518</strain>
    </source>
</reference>
<dbReference type="KEGG" id="pstg:E8M01_00825"/>
<comment type="subcellular location">
    <subcellularLocation>
        <location evidence="1">Cell inner membrane</location>
        <topology evidence="1">Peripheral membrane protein</topology>
    </subcellularLocation>
</comment>
<dbReference type="InterPro" id="IPR017871">
    <property type="entry name" value="ABC_transporter-like_CS"/>
</dbReference>
<evidence type="ECO:0000256" key="5">
    <source>
        <dbReference type="ARBA" id="ARBA00022840"/>
    </source>
</evidence>
<gene>
    <name evidence="7" type="primary">ugpC</name>
    <name evidence="7" type="ORF">E8M01_00825</name>
</gene>
<dbReference type="SUPFAM" id="SSF50331">
    <property type="entry name" value="MOP-like"/>
    <property type="match status" value="1"/>
</dbReference>
<feature type="domain" description="ABC transporter" evidence="6">
    <location>
        <begin position="4"/>
        <end position="234"/>
    </location>
</feature>
<comment type="similarity">
    <text evidence="2">Belongs to the ABC transporter superfamily.</text>
</comment>
<dbReference type="EMBL" id="CP039690">
    <property type="protein sequence ID" value="QCI62915.1"/>
    <property type="molecule type" value="Genomic_DNA"/>
</dbReference>
<dbReference type="InterPro" id="IPR003593">
    <property type="entry name" value="AAA+_ATPase"/>
</dbReference>
<dbReference type="InterPro" id="IPR047641">
    <property type="entry name" value="ABC_transpr_MalK/UgpC-like"/>
</dbReference>
<keyword evidence="3" id="KW-0813">Transport</keyword>
<dbReference type="CDD" id="cd03301">
    <property type="entry name" value="ABC_MalK_N"/>
    <property type="match status" value="1"/>
</dbReference>
<dbReference type="GO" id="GO:0005524">
    <property type="term" value="F:ATP binding"/>
    <property type="evidence" value="ECO:0007669"/>
    <property type="project" value="UniProtKB-KW"/>
</dbReference>
<evidence type="ECO:0000313" key="8">
    <source>
        <dbReference type="Proteomes" id="UP000298781"/>
    </source>
</evidence>
<dbReference type="FunFam" id="3.40.50.300:FF:000042">
    <property type="entry name" value="Maltose/maltodextrin ABC transporter, ATP-binding protein"/>
    <property type="match status" value="1"/>
</dbReference>
<dbReference type="PROSITE" id="PS50893">
    <property type="entry name" value="ABC_TRANSPORTER_2"/>
    <property type="match status" value="1"/>
</dbReference>
<evidence type="ECO:0000256" key="4">
    <source>
        <dbReference type="ARBA" id="ARBA00022741"/>
    </source>
</evidence>
<dbReference type="SUPFAM" id="SSF52540">
    <property type="entry name" value="P-loop containing nucleoside triphosphate hydrolases"/>
    <property type="match status" value="1"/>
</dbReference>
<sequence length="356" mass="38700">MAKVSLNSVRKAYGGVVAVHGFDLDIQDGEFVVFLGPSGCGKSTTLRMIAGLEEITSGTIHIGARDVTGLEPKDRNIAMVFQNYALYPHKTIYENLAFGLRIRRMDPAEIDARVRKAAAMLGLDEYLARKPKQLSGGQMQRVALGRALVRNPDVFLLDEPLSNLDAKLRVRMREEIARLHQEVGTSMVYVTHDQVEAMTLANRIVIMRDGHVQQVGQPLQVYDRPANLFVAGFIGSPEMNLIEGRIENGGFVSGGLSVGLGHGVAAGEGTEVVLGIRPEHVTVADAPGAVPFNIHVLEQLGAQTLSIGEANGVRLRVLTERSDTLSARQSLAIGFQPHRLHLFSKSTGERLDALRS</sequence>
<keyword evidence="8" id="KW-1185">Reference proteome</keyword>
<evidence type="ECO:0000256" key="1">
    <source>
        <dbReference type="ARBA" id="ARBA00004417"/>
    </source>
</evidence>
<dbReference type="PROSITE" id="PS00211">
    <property type="entry name" value="ABC_TRANSPORTER_1"/>
    <property type="match status" value="1"/>
</dbReference>
<dbReference type="Pfam" id="PF17912">
    <property type="entry name" value="OB_MalK"/>
    <property type="match status" value="1"/>
</dbReference>
<evidence type="ECO:0000259" key="6">
    <source>
        <dbReference type="PROSITE" id="PS50893"/>
    </source>
</evidence>
<dbReference type="SMART" id="SM00382">
    <property type="entry name" value="AAA"/>
    <property type="match status" value="1"/>
</dbReference>
<evidence type="ECO:0000313" key="7">
    <source>
        <dbReference type="EMBL" id="QCI62915.1"/>
    </source>
</evidence>
<dbReference type="Gene3D" id="2.40.50.100">
    <property type="match status" value="1"/>
</dbReference>
<evidence type="ECO:0000256" key="3">
    <source>
        <dbReference type="ARBA" id="ARBA00022448"/>
    </source>
</evidence>
<keyword evidence="5 7" id="KW-0067">ATP-binding</keyword>